<dbReference type="Proteomes" id="UP000762676">
    <property type="component" value="Unassembled WGS sequence"/>
</dbReference>
<name>A0AAV4JJE7_9GAST</name>
<organism evidence="1 2">
    <name type="scientific">Elysia marginata</name>
    <dbReference type="NCBI Taxonomy" id="1093978"/>
    <lineage>
        <taxon>Eukaryota</taxon>
        <taxon>Metazoa</taxon>
        <taxon>Spiralia</taxon>
        <taxon>Lophotrochozoa</taxon>
        <taxon>Mollusca</taxon>
        <taxon>Gastropoda</taxon>
        <taxon>Heterobranchia</taxon>
        <taxon>Euthyneura</taxon>
        <taxon>Panpulmonata</taxon>
        <taxon>Sacoglossa</taxon>
        <taxon>Placobranchoidea</taxon>
        <taxon>Plakobranchidae</taxon>
        <taxon>Elysia</taxon>
    </lineage>
</organism>
<evidence type="ECO:0000313" key="1">
    <source>
        <dbReference type="EMBL" id="GFS21551.1"/>
    </source>
</evidence>
<reference evidence="1 2" key="1">
    <citation type="journal article" date="2021" name="Elife">
        <title>Chloroplast acquisition without the gene transfer in kleptoplastic sea slugs, Plakobranchus ocellatus.</title>
        <authorList>
            <person name="Maeda T."/>
            <person name="Takahashi S."/>
            <person name="Yoshida T."/>
            <person name="Shimamura S."/>
            <person name="Takaki Y."/>
            <person name="Nagai Y."/>
            <person name="Toyoda A."/>
            <person name="Suzuki Y."/>
            <person name="Arimoto A."/>
            <person name="Ishii H."/>
            <person name="Satoh N."/>
            <person name="Nishiyama T."/>
            <person name="Hasebe M."/>
            <person name="Maruyama T."/>
            <person name="Minagawa J."/>
            <person name="Obokata J."/>
            <person name="Shigenobu S."/>
        </authorList>
    </citation>
    <scope>NUCLEOTIDE SEQUENCE [LARGE SCALE GENOMIC DNA]</scope>
</reference>
<protein>
    <submittedName>
        <fullName evidence="1">Uncharacterized protein</fullName>
    </submittedName>
</protein>
<proteinExistence type="predicted"/>
<sequence>MPDTCKGGRDRKDGLLLTVAVHPDAAGPALDDTVLKHEICVERLLEQLTQTTLNKNSINTEWTTVKRRELDTPVPVVSSLGRQSSWVIPV</sequence>
<keyword evidence="2" id="KW-1185">Reference proteome</keyword>
<dbReference type="EMBL" id="BMAT01003190">
    <property type="protein sequence ID" value="GFS21551.1"/>
    <property type="molecule type" value="Genomic_DNA"/>
</dbReference>
<comment type="caution">
    <text evidence="1">The sequence shown here is derived from an EMBL/GenBank/DDBJ whole genome shotgun (WGS) entry which is preliminary data.</text>
</comment>
<evidence type="ECO:0000313" key="2">
    <source>
        <dbReference type="Proteomes" id="UP000762676"/>
    </source>
</evidence>
<accession>A0AAV4JJE7</accession>
<gene>
    <name evidence="1" type="ORF">ElyMa_001596300</name>
</gene>
<dbReference type="AlphaFoldDB" id="A0AAV4JJE7"/>